<evidence type="ECO:0000313" key="1">
    <source>
        <dbReference type="EMBL" id="KIM38109.1"/>
    </source>
</evidence>
<dbReference type="AlphaFoldDB" id="A0A0C3C1N3"/>
<dbReference type="HOGENOM" id="CLU_2819468_0_0_1"/>
<accession>A0A0C3C1N3</accession>
<feature type="non-terminal residue" evidence="1">
    <location>
        <position position="1"/>
    </location>
</feature>
<reference evidence="1 2" key="1">
    <citation type="submission" date="2014-04" db="EMBL/GenBank/DDBJ databases">
        <authorList>
            <consortium name="DOE Joint Genome Institute"/>
            <person name="Kuo A."/>
            <person name="Gay G."/>
            <person name="Dore J."/>
            <person name="Kohler A."/>
            <person name="Nagy L.G."/>
            <person name="Floudas D."/>
            <person name="Copeland A."/>
            <person name="Barry K.W."/>
            <person name="Cichocki N."/>
            <person name="Veneault-Fourrey C."/>
            <person name="LaButti K."/>
            <person name="Lindquist E.A."/>
            <person name="Lipzen A."/>
            <person name="Lundell T."/>
            <person name="Morin E."/>
            <person name="Murat C."/>
            <person name="Sun H."/>
            <person name="Tunlid A."/>
            <person name="Henrissat B."/>
            <person name="Grigoriev I.V."/>
            <person name="Hibbett D.S."/>
            <person name="Martin F."/>
            <person name="Nordberg H.P."/>
            <person name="Cantor M.N."/>
            <person name="Hua S.X."/>
        </authorList>
    </citation>
    <scope>NUCLEOTIDE SEQUENCE [LARGE SCALE GENOMIC DNA]</scope>
    <source>
        <strain evidence="2">h7</strain>
    </source>
</reference>
<sequence>VPGHPAVAIDKLPQSSFFVVWPLLFVHRFRLRDACRTLPTIKPVFEMDGLGICGIVGGYGWERLAEQ</sequence>
<organism evidence="1 2">
    <name type="scientific">Hebeloma cylindrosporum</name>
    <dbReference type="NCBI Taxonomy" id="76867"/>
    <lineage>
        <taxon>Eukaryota</taxon>
        <taxon>Fungi</taxon>
        <taxon>Dikarya</taxon>
        <taxon>Basidiomycota</taxon>
        <taxon>Agaricomycotina</taxon>
        <taxon>Agaricomycetes</taxon>
        <taxon>Agaricomycetidae</taxon>
        <taxon>Agaricales</taxon>
        <taxon>Agaricineae</taxon>
        <taxon>Hymenogastraceae</taxon>
        <taxon>Hebeloma</taxon>
    </lineage>
</organism>
<dbReference type="Proteomes" id="UP000053424">
    <property type="component" value="Unassembled WGS sequence"/>
</dbReference>
<name>A0A0C3C1N3_HEBCY</name>
<dbReference type="EMBL" id="KN831793">
    <property type="protein sequence ID" value="KIM38109.1"/>
    <property type="molecule type" value="Genomic_DNA"/>
</dbReference>
<reference evidence="2" key="2">
    <citation type="submission" date="2015-01" db="EMBL/GenBank/DDBJ databases">
        <title>Evolutionary Origins and Diversification of the Mycorrhizal Mutualists.</title>
        <authorList>
            <consortium name="DOE Joint Genome Institute"/>
            <consortium name="Mycorrhizal Genomics Consortium"/>
            <person name="Kohler A."/>
            <person name="Kuo A."/>
            <person name="Nagy L.G."/>
            <person name="Floudas D."/>
            <person name="Copeland A."/>
            <person name="Barry K.W."/>
            <person name="Cichocki N."/>
            <person name="Veneault-Fourrey C."/>
            <person name="LaButti K."/>
            <person name="Lindquist E.A."/>
            <person name="Lipzen A."/>
            <person name="Lundell T."/>
            <person name="Morin E."/>
            <person name="Murat C."/>
            <person name="Riley R."/>
            <person name="Ohm R."/>
            <person name="Sun H."/>
            <person name="Tunlid A."/>
            <person name="Henrissat B."/>
            <person name="Grigoriev I.V."/>
            <person name="Hibbett D.S."/>
            <person name="Martin F."/>
        </authorList>
    </citation>
    <scope>NUCLEOTIDE SEQUENCE [LARGE SCALE GENOMIC DNA]</scope>
    <source>
        <strain evidence="2">h7</strain>
    </source>
</reference>
<protein>
    <submittedName>
        <fullName evidence="1">Uncharacterized protein</fullName>
    </submittedName>
</protein>
<gene>
    <name evidence="1" type="ORF">M413DRAFT_448114</name>
</gene>
<keyword evidence="2" id="KW-1185">Reference proteome</keyword>
<evidence type="ECO:0000313" key="2">
    <source>
        <dbReference type="Proteomes" id="UP000053424"/>
    </source>
</evidence>
<proteinExistence type="predicted"/>